<evidence type="ECO:0000313" key="1">
    <source>
        <dbReference type="EMBL" id="THU88473.1"/>
    </source>
</evidence>
<gene>
    <name evidence="1" type="ORF">K435DRAFT_312349</name>
</gene>
<evidence type="ECO:0000313" key="2">
    <source>
        <dbReference type="Proteomes" id="UP000297245"/>
    </source>
</evidence>
<dbReference type="Proteomes" id="UP000297245">
    <property type="component" value="Unassembled WGS sequence"/>
</dbReference>
<dbReference type="EMBL" id="ML179408">
    <property type="protein sequence ID" value="THU88473.1"/>
    <property type="molecule type" value="Genomic_DNA"/>
</dbReference>
<protein>
    <submittedName>
        <fullName evidence="1">Uncharacterized protein</fullName>
    </submittedName>
</protein>
<dbReference type="AlphaFoldDB" id="A0A4S8LI46"/>
<sequence length="359" mass="41570">MLKQVNACVVQAASPRADHLRWTEKANLKHFRWYIKPSPLEESLMIKRLHDTNTTDEQWTEFFEKYGPSTRLLVSYAETPDLFDAALNDKLVPVSSAGLRDLLFPSSGNNVTQEEVSHWICGINPGPCRNQPYGTFHTPTILRMVKERYKEQWIKEVEWAYTIFKSNPYTRVPAGHILEDRVHDVLVNGGCWKMVKLSGNSKGSTNNIYRIPEAPLNRWLVVSSAGVRVEETRPLNPTGPLELHWFRDIKSIDRYKMGYYRPRKPNQPTLDAYIVNPLDKSVFMIQITIAKDHDAKQEGSEDLRVNYLGYTFYYIVVADELDIAIKMPKEADRMWESRWCLLADEDMLFPKQVSASRNK</sequence>
<organism evidence="1 2">
    <name type="scientific">Dendrothele bispora (strain CBS 962.96)</name>
    <dbReference type="NCBI Taxonomy" id="1314807"/>
    <lineage>
        <taxon>Eukaryota</taxon>
        <taxon>Fungi</taxon>
        <taxon>Dikarya</taxon>
        <taxon>Basidiomycota</taxon>
        <taxon>Agaricomycotina</taxon>
        <taxon>Agaricomycetes</taxon>
        <taxon>Agaricomycetidae</taxon>
        <taxon>Agaricales</taxon>
        <taxon>Agaricales incertae sedis</taxon>
        <taxon>Dendrothele</taxon>
    </lineage>
</organism>
<keyword evidence="2" id="KW-1185">Reference proteome</keyword>
<dbReference type="OrthoDB" id="2340858at2759"/>
<proteinExistence type="predicted"/>
<reference evidence="1 2" key="1">
    <citation type="journal article" date="2019" name="Nat. Ecol. Evol.">
        <title>Megaphylogeny resolves global patterns of mushroom evolution.</title>
        <authorList>
            <person name="Varga T."/>
            <person name="Krizsan K."/>
            <person name="Foldi C."/>
            <person name="Dima B."/>
            <person name="Sanchez-Garcia M."/>
            <person name="Sanchez-Ramirez S."/>
            <person name="Szollosi G.J."/>
            <person name="Szarkandi J.G."/>
            <person name="Papp V."/>
            <person name="Albert L."/>
            <person name="Andreopoulos W."/>
            <person name="Angelini C."/>
            <person name="Antonin V."/>
            <person name="Barry K.W."/>
            <person name="Bougher N.L."/>
            <person name="Buchanan P."/>
            <person name="Buyck B."/>
            <person name="Bense V."/>
            <person name="Catcheside P."/>
            <person name="Chovatia M."/>
            <person name="Cooper J."/>
            <person name="Damon W."/>
            <person name="Desjardin D."/>
            <person name="Finy P."/>
            <person name="Geml J."/>
            <person name="Haridas S."/>
            <person name="Hughes K."/>
            <person name="Justo A."/>
            <person name="Karasinski D."/>
            <person name="Kautmanova I."/>
            <person name="Kiss B."/>
            <person name="Kocsube S."/>
            <person name="Kotiranta H."/>
            <person name="LaButti K.M."/>
            <person name="Lechner B.E."/>
            <person name="Liimatainen K."/>
            <person name="Lipzen A."/>
            <person name="Lukacs Z."/>
            <person name="Mihaltcheva S."/>
            <person name="Morgado L.N."/>
            <person name="Niskanen T."/>
            <person name="Noordeloos M.E."/>
            <person name="Ohm R.A."/>
            <person name="Ortiz-Santana B."/>
            <person name="Ovrebo C."/>
            <person name="Racz N."/>
            <person name="Riley R."/>
            <person name="Savchenko A."/>
            <person name="Shiryaev A."/>
            <person name="Soop K."/>
            <person name="Spirin V."/>
            <person name="Szebenyi C."/>
            <person name="Tomsovsky M."/>
            <person name="Tulloss R.E."/>
            <person name="Uehling J."/>
            <person name="Grigoriev I.V."/>
            <person name="Vagvolgyi C."/>
            <person name="Papp T."/>
            <person name="Martin F.M."/>
            <person name="Miettinen O."/>
            <person name="Hibbett D.S."/>
            <person name="Nagy L.G."/>
        </authorList>
    </citation>
    <scope>NUCLEOTIDE SEQUENCE [LARGE SCALE GENOMIC DNA]</scope>
    <source>
        <strain evidence="1 2">CBS 962.96</strain>
    </source>
</reference>
<accession>A0A4S8LI46</accession>
<name>A0A4S8LI46_DENBC</name>